<dbReference type="GO" id="GO:0046983">
    <property type="term" value="F:protein dimerization activity"/>
    <property type="evidence" value="ECO:0007669"/>
    <property type="project" value="InterPro"/>
</dbReference>
<dbReference type="EMBL" id="HACA01024021">
    <property type="protein sequence ID" value="CDW41382.1"/>
    <property type="molecule type" value="Transcribed_RNA"/>
</dbReference>
<dbReference type="InterPro" id="IPR036638">
    <property type="entry name" value="HLH_DNA-bd_sf"/>
</dbReference>
<name>A0A0K2UU30_LEPSM</name>
<proteinExistence type="predicted"/>
<evidence type="ECO:0000313" key="2">
    <source>
        <dbReference type="EMBL" id="CDW41382.1"/>
    </source>
</evidence>
<organism evidence="2">
    <name type="scientific">Lepeophtheirus salmonis</name>
    <name type="common">Salmon louse</name>
    <name type="synonym">Caligus salmonis</name>
    <dbReference type="NCBI Taxonomy" id="72036"/>
    <lineage>
        <taxon>Eukaryota</taxon>
        <taxon>Metazoa</taxon>
        <taxon>Ecdysozoa</taxon>
        <taxon>Arthropoda</taxon>
        <taxon>Crustacea</taxon>
        <taxon>Multicrustacea</taxon>
        <taxon>Hexanauplia</taxon>
        <taxon>Copepoda</taxon>
        <taxon>Siphonostomatoida</taxon>
        <taxon>Caligidae</taxon>
        <taxon>Lepeophtheirus</taxon>
    </lineage>
</organism>
<sequence>MSRKELKFQSAFDKDLSKLKQLIPGMNTSGKDVSHVEVIEEANRYIEKLHSHLVCQIRTHGFPDKLKSHAGRSTANDSNDDISRAIKSFARKNP</sequence>
<feature type="region of interest" description="Disordered" evidence="1">
    <location>
        <begin position="66"/>
        <end position="94"/>
    </location>
</feature>
<reference evidence="2" key="1">
    <citation type="submission" date="2014-05" db="EMBL/GenBank/DDBJ databases">
        <authorList>
            <person name="Chronopoulou M."/>
        </authorList>
    </citation>
    <scope>NUCLEOTIDE SEQUENCE</scope>
    <source>
        <tissue evidence="2">Whole organism</tissue>
    </source>
</reference>
<dbReference type="Gene3D" id="4.10.280.10">
    <property type="entry name" value="Helix-loop-helix DNA-binding domain"/>
    <property type="match status" value="1"/>
</dbReference>
<dbReference type="AlphaFoldDB" id="A0A0K2UU30"/>
<protein>
    <recommendedName>
        <fullName evidence="3">BHLH domain-containing protein</fullName>
    </recommendedName>
</protein>
<accession>A0A0K2UU30</accession>
<evidence type="ECO:0008006" key="3">
    <source>
        <dbReference type="Google" id="ProtNLM"/>
    </source>
</evidence>
<evidence type="ECO:0000256" key="1">
    <source>
        <dbReference type="SAM" id="MobiDB-lite"/>
    </source>
</evidence>